<dbReference type="OrthoDB" id="10256179at2759"/>
<accession>A0A0D2NUP4</accession>
<keyword evidence="4" id="KW-1185">Reference proteome</keyword>
<dbReference type="PROSITE" id="PS50012">
    <property type="entry name" value="RCC1_3"/>
    <property type="match status" value="1"/>
</dbReference>
<reference evidence="4" key="1">
    <citation type="submission" date="2014-04" db="EMBL/GenBank/DDBJ databases">
        <title>Evolutionary Origins and Diversification of the Mycorrhizal Mutualists.</title>
        <authorList>
            <consortium name="DOE Joint Genome Institute"/>
            <consortium name="Mycorrhizal Genomics Consortium"/>
            <person name="Kohler A."/>
            <person name="Kuo A."/>
            <person name="Nagy L.G."/>
            <person name="Floudas D."/>
            <person name="Copeland A."/>
            <person name="Barry K.W."/>
            <person name="Cichocki N."/>
            <person name="Veneault-Fourrey C."/>
            <person name="LaButti K."/>
            <person name="Lindquist E.A."/>
            <person name="Lipzen A."/>
            <person name="Lundell T."/>
            <person name="Morin E."/>
            <person name="Murat C."/>
            <person name="Riley R."/>
            <person name="Ohm R."/>
            <person name="Sun H."/>
            <person name="Tunlid A."/>
            <person name="Henrissat B."/>
            <person name="Grigoriev I.V."/>
            <person name="Hibbett D.S."/>
            <person name="Martin F."/>
        </authorList>
    </citation>
    <scope>NUCLEOTIDE SEQUENCE [LARGE SCALE GENOMIC DNA]</scope>
    <source>
        <strain evidence="4">FD-334 SS-4</strain>
    </source>
</reference>
<dbReference type="InterPro" id="IPR000408">
    <property type="entry name" value="Reg_chr_condens"/>
</dbReference>
<dbReference type="OMA" id="YDQPHEI"/>
<sequence>MLKRAGSTLSRSLRGVHTHPSSSFTFNQAPVRRSGVVVATASALVAGSFLWYSTSQPIYNDAAVVVEKPKPLPLNKPSDPNTIYSLVWGSNQNRTLFPNAPGDDVIRSPVVAEWLNGIALRDLQFEESHAACIDARGDVYQWGDGFFGETLKGVHTPKLTLRGKNIVQLQLTERKLYALSASGKVYVIATDAMEQELRTYAPTPASDSWWGTGWLWGEDECVDFAEVTPAEPLAWRESLVSIVAGKNHLLALTSKGRVFAHPINKQANHYGQLGFRKFSVPDPAAALTKRDSHLHIDLVPKSLADPYLNASRSVRVTSTLTSGADNLANINDETIRFCTQLFEIPALKGVEVAQIAAGSRNSFVRTPTGRVLGWGANGHGQIGLGANVALDTITVPTEVVLWRFVGNDVKSKCIDVRAGGDLTGFIVERLSGKGPQTTDLLMCGNGQYGGLGNNLYTNSQGNPIRIKSMSGLVQYNERMQGVEPINPDEIVISPTGHVLLTLNSSVDSAGVGGQDLMVWGRGHEYELGNGKRTNVVVPTPIPAPDEQERFMLMSRKAKEVKDLHGKVWKRGVKVKQQAAAGYQNSVVYWKIVQ</sequence>
<organism evidence="3 4">
    <name type="scientific">Hypholoma sublateritium (strain FD-334 SS-4)</name>
    <dbReference type="NCBI Taxonomy" id="945553"/>
    <lineage>
        <taxon>Eukaryota</taxon>
        <taxon>Fungi</taxon>
        <taxon>Dikarya</taxon>
        <taxon>Basidiomycota</taxon>
        <taxon>Agaricomycotina</taxon>
        <taxon>Agaricomycetes</taxon>
        <taxon>Agaricomycetidae</taxon>
        <taxon>Agaricales</taxon>
        <taxon>Agaricineae</taxon>
        <taxon>Strophariaceae</taxon>
        <taxon>Hypholoma</taxon>
    </lineage>
</organism>
<dbReference type="GO" id="GO:0005743">
    <property type="term" value="C:mitochondrial inner membrane"/>
    <property type="evidence" value="ECO:0007669"/>
    <property type="project" value="TreeGrafter"/>
</dbReference>
<gene>
    <name evidence="3" type="ORF">HYPSUDRAFT_43393</name>
</gene>
<dbReference type="STRING" id="945553.A0A0D2NUP4"/>
<name>A0A0D2NUP4_HYPSF</name>
<evidence type="ECO:0000256" key="1">
    <source>
        <dbReference type="PROSITE-ProRule" id="PRU00235"/>
    </source>
</evidence>
<feature type="repeat" description="RCC1" evidence="1">
    <location>
        <begin position="369"/>
        <end position="429"/>
    </location>
</feature>
<feature type="region of interest" description="Disordered" evidence="2">
    <location>
        <begin position="1"/>
        <end position="21"/>
    </location>
</feature>
<dbReference type="SUPFAM" id="SSF50985">
    <property type="entry name" value="RCC1/BLIP-II"/>
    <property type="match status" value="1"/>
</dbReference>
<dbReference type="Proteomes" id="UP000054270">
    <property type="component" value="Unassembled WGS sequence"/>
</dbReference>
<dbReference type="PANTHER" id="PTHR47563">
    <property type="entry name" value="PROTEIN FMP25, MITOCHONDRIAL"/>
    <property type="match status" value="1"/>
</dbReference>
<dbReference type="InterPro" id="IPR053245">
    <property type="entry name" value="MitoProcess-Associated"/>
</dbReference>
<dbReference type="InterPro" id="IPR009091">
    <property type="entry name" value="RCC1/BLIP-II"/>
</dbReference>
<dbReference type="Gene3D" id="2.130.10.30">
    <property type="entry name" value="Regulator of chromosome condensation 1/beta-lactamase-inhibitor protein II"/>
    <property type="match status" value="1"/>
</dbReference>
<dbReference type="AlphaFoldDB" id="A0A0D2NUP4"/>
<dbReference type="Pfam" id="PF13540">
    <property type="entry name" value="RCC1_2"/>
    <property type="match status" value="1"/>
</dbReference>
<proteinExistence type="predicted"/>
<evidence type="ECO:0000313" key="3">
    <source>
        <dbReference type="EMBL" id="KJA20256.1"/>
    </source>
</evidence>
<dbReference type="GO" id="GO:0034551">
    <property type="term" value="P:mitochondrial respiratory chain complex III assembly"/>
    <property type="evidence" value="ECO:0007669"/>
    <property type="project" value="TreeGrafter"/>
</dbReference>
<dbReference type="PANTHER" id="PTHR47563:SF1">
    <property type="entry name" value="PROTEIN FMP25, MITOCHONDRIAL"/>
    <property type="match status" value="1"/>
</dbReference>
<evidence type="ECO:0000313" key="4">
    <source>
        <dbReference type="Proteomes" id="UP000054270"/>
    </source>
</evidence>
<dbReference type="EMBL" id="KN817569">
    <property type="protein sequence ID" value="KJA20256.1"/>
    <property type="molecule type" value="Genomic_DNA"/>
</dbReference>
<evidence type="ECO:0000256" key="2">
    <source>
        <dbReference type="SAM" id="MobiDB-lite"/>
    </source>
</evidence>
<protein>
    <submittedName>
        <fullName evidence="3">Uncharacterized protein</fullName>
    </submittedName>
</protein>